<accession>A0A9P0DYE2</accession>
<evidence type="ECO:0000313" key="1">
    <source>
        <dbReference type="EMBL" id="CAH1390324.1"/>
    </source>
</evidence>
<name>A0A9P0DYE2_NEZVI</name>
<gene>
    <name evidence="1" type="ORF">NEZAVI_LOCUS1544</name>
</gene>
<evidence type="ECO:0000313" key="2">
    <source>
        <dbReference type="Proteomes" id="UP001152798"/>
    </source>
</evidence>
<protein>
    <submittedName>
        <fullName evidence="1">Uncharacterized protein</fullName>
    </submittedName>
</protein>
<keyword evidence="2" id="KW-1185">Reference proteome</keyword>
<sequence>MMQTTDETVRHSMTIQHLPKYQRNPIKWQL</sequence>
<proteinExistence type="predicted"/>
<dbReference type="Proteomes" id="UP001152798">
    <property type="component" value="Chromosome 1"/>
</dbReference>
<reference evidence="1" key="1">
    <citation type="submission" date="2022-01" db="EMBL/GenBank/DDBJ databases">
        <authorList>
            <person name="King R."/>
        </authorList>
    </citation>
    <scope>NUCLEOTIDE SEQUENCE</scope>
</reference>
<organism evidence="1 2">
    <name type="scientific">Nezara viridula</name>
    <name type="common">Southern green stink bug</name>
    <name type="synonym">Cimex viridulus</name>
    <dbReference type="NCBI Taxonomy" id="85310"/>
    <lineage>
        <taxon>Eukaryota</taxon>
        <taxon>Metazoa</taxon>
        <taxon>Ecdysozoa</taxon>
        <taxon>Arthropoda</taxon>
        <taxon>Hexapoda</taxon>
        <taxon>Insecta</taxon>
        <taxon>Pterygota</taxon>
        <taxon>Neoptera</taxon>
        <taxon>Paraneoptera</taxon>
        <taxon>Hemiptera</taxon>
        <taxon>Heteroptera</taxon>
        <taxon>Panheteroptera</taxon>
        <taxon>Pentatomomorpha</taxon>
        <taxon>Pentatomoidea</taxon>
        <taxon>Pentatomidae</taxon>
        <taxon>Pentatominae</taxon>
        <taxon>Nezara</taxon>
    </lineage>
</organism>
<dbReference type="AlphaFoldDB" id="A0A9P0DYE2"/>
<dbReference type="EMBL" id="OV725077">
    <property type="protein sequence ID" value="CAH1390324.1"/>
    <property type="molecule type" value="Genomic_DNA"/>
</dbReference>